<feature type="compositionally biased region" description="Polar residues" evidence="1">
    <location>
        <begin position="447"/>
        <end position="456"/>
    </location>
</feature>
<feature type="compositionally biased region" description="Basic and acidic residues" evidence="1">
    <location>
        <begin position="557"/>
        <end position="591"/>
    </location>
</feature>
<proteinExistence type="predicted"/>
<dbReference type="OrthoDB" id="20507at2759"/>
<dbReference type="PANTHER" id="PTHR13384:SF19">
    <property type="entry name" value="G PATCH DOMAIN-CONTAINING PROTEIN 1"/>
    <property type="match status" value="1"/>
</dbReference>
<reference evidence="3" key="1">
    <citation type="journal article" date="2020" name="Stud. Mycol.">
        <title>101 Dothideomycetes genomes: a test case for predicting lifestyles and emergence of pathogens.</title>
        <authorList>
            <person name="Haridas S."/>
            <person name="Albert R."/>
            <person name="Binder M."/>
            <person name="Bloem J."/>
            <person name="Labutti K."/>
            <person name="Salamov A."/>
            <person name="Andreopoulos B."/>
            <person name="Baker S."/>
            <person name="Barry K."/>
            <person name="Bills G."/>
            <person name="Bluhm B."/>
            <person name="Cannon C."/>
            <person name="Castanera R."/>
            <person name="Culley D."/>
            <person name="Daum C."/>
            <person name="Ezra D."/>
            <person name="Gonzalez J."/>
            <person name="Henrissat B."/>
            <person name="Kuo A."/>
            <person name="Liang C."/>
            <person name="Lipzen A."/>
            <person name="Lutzoni F."/>
            <person name="Magnuson J."/>
            <person name="Mondo S."/>
            <person name="Nolan M."/>
            <person name="Ohm R."/>
            <person name="Pangilinan J."/>
            <person name="Park H.-J."/>
            <person name="Ramirez L."/>
            <person name="Alfaro M."/>
            <person name="Sun H."/>
            <person name="Tritt A."/>
            <person name="Yoshinaga Y."/>
            <person name="Zwiers L.-H."/>
            <person name="Turgeon B."/>
            <person name="Goodwin S."/>
            <person name="Spatafora J."/>
            <person name="Crous P."/>
            <person name="Grigoriev I."/>
        </authorList>
    </citation>
    <scope>NUCLEOTIDE SEQUENCE</scope>
    <source>
        <strain evidence="3">Tuck. ex Michener</strain>
    </source>
</reference>
<dbReference type="Pfam" id="PF07713">
    <property type="entry name" value="DUF1604"/>
    <property type="match status" value="1"/>
</dbReference>
<feature type="region of interest" description="Disordered" evidence="1">
    <location>
        <begin position="252"/>
        <end position="310"/>
    </location>
</feature>
<dbReference type="EMBL" id="ML991809">
    <property type="protein sequence ID" value="KAF2233180.1"/>
    <property type="molecule type" value="Genomic_DNA"/>
</dbReference>
<dbReference type="Proteomes" id="UP000800092">
    <property type="component" value="Unassembled WGS sequence"/>
</dbReference>
<evidence type="ECO:0000259" key="2">
    <source>
        <dbReference type="PROSITE" id="PS50174"/>
    </source>
</evidence>
<dbReference type="GO" id="GO:0005634">
    <property type="term" value="C:nucleus"/>
    <property type="evidence" value="ECO:0007669"/>
    <property type="project" value="TreeGrafter"/>
</dbReference>
<organism evidence="3 4">
    <name type="scientific">Viridothelium virens</name>
    <name type="common">Speckled blister lichen</name>
    <name type="synonym">Trypethelium virens</name>
    <dbReference type="NCBI Taxonomy" id="1048519"/>
    <lineage>
        <taxon>Eukaryota</taxon>
        <taxon>Fungi</taxon>
        <taxon>Dikarya</taxon>
        <taxon>Ascomycota</taxon>
        <taxon>Pezizomycotina</taxon>
        <taxon>Dothideomycetes</taxon>
        <taxon>Dothideomycetes incertae sedis</taxon>
        <taxon>Trypetheliales</taxon>
        <taxon>Trypetheliaceae</taxon>
        <taxon>Viridothelium</taxon>
    </lineage>
</organism>
<dbReference type="InterPro" id="IPR000467">
    <property type="entry name" value="G_patch_dom"/>
</dbReference>
<dbReference type="Pfam" id="PF01585">
    <property type="entry name" value="G-patch"/>
    <property type="match status" value="1"/>
</dbReference>
<feature type="region of interest" description="Disordered" evidence="1">
    <location>
        <begin position="545"/>
        <end position="591"/>
    </location>
</feature>
<sequence length="719" mass="78459">MAHKRPRASFEADLQAQESPYAFYGTPLPPLDADARDDGSYVPVWKQEVTDERGRKRLHGAFTGGFSAGYFNTVGSKEGWTPSTFVSSRTNRHKDTQTQSRARAEDFMDEEDLADVAEAQKLQTQGAFAGLGSTEDDGLRRDTLIDLLRPGGETMGRKLLQRMGWRPGQGVGPKVRRATRFDEVKAETDAKEDAHLFAPEDSPMISFVRKTDNKGLGYRGEGGLASVDHKEDLKDEEDDAELLAASRKRFDTKKDNGHRTGLGVGILNDTGSDEEDPYELGPKLSLNRTVGGDKKKGKKSSSVKVSSRSFANPSLRNKPVFISKSKASAKGFRKCHDGRLPLNGFLLAITTTLTETSKKYQPPEIPSVWKSSKQPSSPNSTSTPYQSTADAAKASTLDPKSRAALLGETQLPGKSVFDFLSSEARDRLVSASGRSNLPAAGNELPPSGSTSKQPGSDANAIPDLDKEIALAALGRGIGGWMPYSEDLDKRARYRAFMEYRGGLNSDVSTLKRTPGHTRSEWLRELAEFAHAARVFKPMKGLMASRFTSSSTGPQGASDREHERGDATSSGREGESLLRKASEKSQDPAEEAAKMGMFGPMTRTEFRFFPTRLVCKRFNVQPPVHVMVDSGAAPGDNGQSERNKNKLEVVGKTAMNEMMMEAVAMDSDRLREAKAAEGDITKEQEVPERAAVDVEKNEALEGERPGDAVFKAIFGSDDED</sequence>
<feature type="non-terminal residue" evidence="3">
    <location>
        <position position="719"/>
    </location>
</feature>
<feature type="region of interest" description="Disordered" evidence="1">
    <location>
        <begin position="432"/>
        <end position="460"/>
    </location>
</feature>
<evidence type="ECO:0000313" key="3">
    <source>
        <dbReference type="EMBL" id="KAF2233180.1"/>
    </source>
</evidence>
<dbReference type="GO" id="GO:0006397">
    <property type="term" value="P:mRNA processing"/>
    <property type="evidence" value="ECO:0007669"/>
    <property type="project" value="InterPro"/>
</dbReference>
<feature type="domain" description="G-patch" evidence="2">
    <location>
        <begin position="152"/>
        <end position="221"/>
    </location>
</feature>
<dbReference type="AlphaFoldDB" id="A0A6A6H643"/>
<keyword evidence="4" id="KW-1185">Reference proteome</keyword>
<feature type="region of interest" description="Disordered" evidence="1">
    <location>
        <begin position="357"/>
        <end position="396"/>
    </location>
</feature>
<name>A0A6A6H643_VIRVR</name>
<evidence type="ECO:0000313" key="4">
    <source>
        <dbReference type="Proteomes" id="UP000800092"/>
    </source>
</evidence>
<evidence type="ECO:0000256" key="1">
    <source>
        <dbReference type="SAM" id="MobiDB-lite"/>
    </source>
</evidence>
<dbReference type="GO" id="GO:0003723">
    <property type="term" value="F:RNA binding"/>
    <property type="evidence" value="ECO:0007669"/>
    <property type="project" value="TreeGrafter"/>
</dbReference>
<protein>
    <submittedName>
        <fullName evidence="3">DUF1604-domain-containing protein</fullName>
    </submittedName>
</protein>
<feature type="compositionally biased region" description="Polar residues" evidence="1">
    <location>
        <begin position="545"/>
        <end position="554"/>
    </location>
</feature>
<accession>A0A6A6H643</accession>
<dbReference type="Pfam" id="PF26093">
    <property type="entry name" value="HTH_TGH"/>
    <property type="match status" value="1"/>
</dbReference>
<gene>
    <name evidence="3" type="ORF">EV356DRAFT_504035</name>
</gene>
<feature type="compositionally biased region" description="Low complexity" evidence="1">
    <location>
        <begin position="370"/>
        <end position="388"/>
    </location>
</feature>
<dbReference type="PANTHER" id="PTHR13384">
    <property type="entry name" value="G PATCH DOMAIN-CONTAINING PROTEIN 1"/>
    <property type="match status" value="1"/>
</dbReference>
<dbReference type="InterPro" id="IPR011666">
    <property type="entry name" value="DUF1604"/>
</dbReference>
<dbReference type="PROSITE" id="PS50174">
    <property type="entry name" value="G_PATCH"/>
    <property type="match status" value="1"/>
</dbReference>